<proteinExistence type="predicted"/>
<gene>
    <name evidence="2" type="ORF">EGN60_00780</name>
    <name evidence="3" type="ORF">FJM01_00590</name>
</gene>
<dbReference type="EMBL" id="CP034044">
    <property type="protein sequence ID" value="AZG68510.1"/>
    <property type="molecule type" value="Genomic_DNA"/>
</dbReference>
<evidence type="ECO:0000313" key="5">
    <source>
        <dbReference type="Proteomes" id="UP000317904"/>
    </source>
</evidence>
<evidence type="ECO:0008006" key="6">
    <source>
        <dbReference type="Google" id="ProtNLM"/>
    </source>
</evidence>
<sequence length="543" mass="63968">MRILEVKKKFVPTFRMKVILISILIAITFGLFFLILSVKILSPFKVSIYNYESYLEKGIIQELKKDYSYHTFTNLEEFNRAINNKKAVAGVSSDYQIANLILDKKLRKINFNLVYGKEFRNEDEVLNLYPDLVKEKLNEFDNWIINKIKEKNPNNLKTQPYLYLDSNNNVLGFEVDNKPGIDHFYEFLIPYFTLDKLIVYNIDKNNTFNRNNLKENANFDDVKTKENWKDILETLVSKYKKPRVYWTNWYQDNAMIGQFYGVESGKHPEWYQNGEWAKTTKDNYKQIIDSFTDLVQDAVGKSIKNTFSNKLVTDGQELVSSIIEPQPGKSDISIMYNGDALDSYYASDNFESLGDTQHIDFIRPKNNYMNIDAWIVSADTDDKGFEKLLKHLNQYVFKSAAYSEKDLTKIYLKNVYTEIKNQKNIDVKSMLFNDDDFNKPKDVNEIDSDFFKNNYEIFQNSFALEALPYIVNFDAINYTPSYLGVNQFIEKWYFLDEEKNKDLVAIEIFDPSFNKNIKHRSYEPLDLALKTQIVDYYYEKTKS</sequence>
<reference evidence="3 5" key="2">
    <citation type="submission" date="2019-06" db="EMBL/GenBank/DDBJ databases">
        <title>A comparative genomics study of ostrich specific Mycoplasmas.</title>
        <authorList>
            <person name="Botes A."/>
            <person name="Nel T."/>
        </authorList>
    </citation>
    <scope>NUCLEOTIDE SEQUENCE [LARGE SCALE GENOMIC DNA]</scope>
    <source>
        <strain evidence="3 5">Ms01</strain>
    </source>
</reference>
<name>A0A3G8LI15_9MOLU</name>
<evidence type="ECO:0000313" key="3">
    <source>
        <dbReference type="EMBL" id="TPI02535.1"/>
    </source>
</evidence>
<dbReference type="Proteomes" id="UP000275883">
    <property type="component" value="Chromosome"/>
</dbReference>
<evidence type="ECO:0000313" key="4">
    <source>
        <dbReference type="Proteomes" id="UP000275883"/>
    </source>
</evidence>
<protein>
    <recommendedName>
        <fullName evidence="6">Spermidine/putrescine ABC transporter substrate-binding protein</fullName>
    </recommendedName>
</protein>
<dbReference type="KEGG" id="mstr:EGN60_00780"/>
<dbReference type="EMBL" id="VFSY01000016">
    <property type="protein sequence ID" value="TPI02535.1"/>
    <property type="molecule type" value="Genomic_DNA"/>
</dbReference>
<organism evidence="2 4">
    <name type="scientific">Mycoplasma struthionis</name>
    <dbReference type="NCBI Taxonomy" id="538220"/>
    <lineage>
        <taxon>Bacteria</taxon>
        <taxon>Bacillati</taxon>
        <taxon>Mycoplasmatota</taxon>
        <taxon>Mollicutes</taxon>
        <taxon>Mycoplasmataceae</taxon>
        <taxon>Mycoplasma</taxon>
    </lineage>
</organism>
<keyword evidence="1" id="KW-0812">Transmembrane</keyword>
<dbReference type="AlphaFoldDB" id="A0A3G8LI15"/>
<evidence type="ECO:0000256" key="1">
    <source>
        <dbReference type="SAM" id="Phobius"/>
    </source>
</evidence>
<accession>A0A502M499</accession>
<dbReference type="OrthoDB" id="403918at2"/>
<dbReference type="Proteomes" id="UP000317904">
    <property type="component" value="Unassembled WGS sequence"/>
</dbReference>
<feature type="transmembrane region" description="Helical" evidence="1">
    <location>
        <begin position="20"/>
        <end position="41"/>
    </location>
</feature>
<keyword evidence="4" id="KW-1185">Reference proteome</keyword>
<evidence type="ECO:0000313" key="2">
    <source>
        <dbReference type="EMBL" id="AZG68510.1"/>
    </source>
</evidence>
<keyword evidence="1" id="KW-0472">Membrane</keyword>
<reference evidence="2 4" key="1">
    <citation type="submission" date="2018-11" db="EMBL/GenBank/DDBJ databases">
        <title>Genome sequence of Mycoplasma struthionis sp. nov.</title>
        <authorList>
            <person name="Spergser J."/>
        </authorList>
    </citation>
    <scope>NUCLEOTIDE SEQUENCE [LARGE SCALE GENOMIC DNA]</scope>
    <source>
        <strain evidence="2 4">237IA</strain>
    </source>
</reference>
<accession>A0A3G8LI15</accession>
<keyword evidence="1" id="KW-1133">Transmembrane helix</keyword>